<proteinExistence type="predicted"/>
<dbReference type="GeneID" id="69039546"/>
<dbReference type="RefSeq" id="XP_045285892.1">
    <property type="nucleotide sequence ID" value="XM_045433579.1"/>
</dbReference>
<dbReference type="Proteomes" id="UP000001631">
    <property type="component" value="Unassembled WGS sequence"/>
</dbReference>
<accession>C0NTQ0</accession>
<protein>
    <submittedName>
        <fullName evidence="1">Uncharacterized protein</fullName>
    </submittedName>
</protein>
<evidence type="ECO:0000313" key="1">
    <source>
        <dbReference type="EMBL" id="EEH05411.1"/>
    </source>
</evidence>
<evidence type="ECO:0000313" key="2">
    <source>
        <dbReference type="Proteomes" id="UP000001631"/>
    </source>
</evidence>
<dbReference type="InParanoid" id="C0NTQ0"/>
<gene>
    <name evidence="1" type="ORF">HCBG_06530</name>
</gene>
<reference evidence="1" key="1">
    <citation type="submission" date="2009-02" db="EMBL/GenBank/DDBJ databases">
        <title>The Genome Sequence of Ajellomyces capsulatus strain G186AR.</title>
        <authorList>
            <consortium name="The Broad Institute Genome Sequencing Platform"/>
            <person name="Champion M."/>
            <person name="Cuomo C."/>
            <person name="Ma L.-J."/>
            <person name="Henn M.R."/>
            <person name="Sil A."/>
            <person name="Goldman B."/>
            <person name="Young S.K."/>
            <person name="Kodira C.D."/>
            <person name="Zeng Q."/>
            <person name="Koehrsen M."/>
            <person name="Alvarado L."/>
            <person name="Berlin A."/>
            <person name="Borenstein D."/>
            <person name="Chen Z."/>
            <person name="Engels R."/>
            <person name="Freedman E."/>
            <person name="Gellesch M."/>
            <person name="Goldberg J."/>
            <person name="Griggs A."/>
            <person name="Gujja S."/>
            <person name="Heiman D."/>
            <person name="Hepburn T."/>
            <person name="Howarth C."/>
            <person name="Jen D."/>
            <person name="Larson L."/>
            <person name="Lewis B."/>
            <person name="Mehta T."/>
            <person name="Park D."/>
            <person name="Pearson M."/>
            <person name="Roberts A."/>
            <person name="Saif S."/>
            <person name="Shea T."/>
            <person name="Shenoy N."/>
            <person name="Sisk P."/>
            <person name="Stolte C."/>
            <person name="Sykes S."/>
            <person name="Walk T."/>
            <person name="White J."/>
            <person name="Yandava C."/>
            <person name="Klein B."/>
            <person name="McEwen J.G."/>
            <person name="Puccia R."/>
            <person name="Goldman G.H."/>
            <person name="Felipe M.S."/>
            <person name="Nino-Vega G."/>
            <person name="San-Blas G."/>
            <person name="Taylor J."/>
            <person name="Mendoza L."/>
            <person name="Galagan J."/>
            <person name="Nusbaum C."/>
            <person name="Birren B."/>
        </authorList>
    </citation>
    <scope>NUCLEOTIDE SEQUENCE</scope>
    <source>
        <strain evidence="1">G186AR</strain>
    </source>
</reference>
<dbReference type="EMBL" id="GG663371">
    <property type="protein sequence ID" value="EEH05411.1"/>
    <property type="molecule type" value="Genomic_DNA"/>
</dbReference>
<dbReference type="HOGENOM" id="CLU_2978596_0_0_1"/>
<sequence>MSRKDLLRFLSKPAKSPRLLDPILLQVSVSCQCGGSYFGLATIPHPRAFFIPLSARPP</sequence>
<organism evidence="1 2">
    <name type="scientific">Ajellomyces capsulatus (strain G186AR / H82 / ATCC MYA-2454 / RMSCC 2432)</name>
    <name type="common">Darling's disease fungus</name>
    <name type="synonym">Histoplasma capsulatum</name>
    <dbReference type="NCBI Taxonomy" id="447093"/>
    <lineage>
        <taxon>Eukaryota</taxon>
        <taxon>Fungi</taxon>
        <taxon>Dikarya</taxon>
        <taxon>Ascomycota</taxon>
        <taxon>Pezizomycotina</taxon>
        <taxon>Eurotiomycetes</taxon>
        <taxon>Eurotiomycetidae</taxon>
        <taxon>Onygenales</taxon>
        <taxon>Ajellomycetaceae</taxon>
        <taxon>Histoplasma</taxon>
    </lineage>
</organism>
<name>C0NTQ0_AJECG</name>
<keyword evidence="2" id="KW-1185">Reference proteome</keyword>
<dbReference type="AlphaFoldDB" id="C0NTQ0"/>